<protein>
    <submittedName>
        <fullName evidence="1">Arsenite efflux pump</fullName>
    </submittedName>
</protein>
<accession>L7ZA82</accession>
<name>L7ZA82_9BURK</name>
<dbReference type="AlphaFoldDB" id="L7ZA82"/>
<gene>
    <name evidence="1" type="primary">ACR3(2)</name>
</gene>
<proteinExistence type="predicted"/>
<organism evidence="1">
    <name type="scientific">Variovorax sp. 48AGV</name>
    <dbReference type="NCBI Taxonomy" id="1183831"/>
    <lineage>
        <taxon>Bacteria</taxon>
        <taxon>Pseudomonadati</taxon>
        <taxon>Pseudomonadota</taxon>
        <taxon>Betaproteobacteria</taxon>
        <taxon>Burkholderiales</taxon>
        <taxon>Comamonadaceae</taxon>
        <taxon>Variovorax</taxon>
    </lineage>
</organism>
<feature type="non-terminal residue" evidence="1">
    <location>
        <position position="1"/>
    </location>
</feature>
<reference evidence="1" key="1">
    <citation type="journal article" date="2015" name="Environ. Sci. Pollut. Res. Int.">
        <title>Determination of physiological, taxonomic, and molecular characteristics of a cultivable arsenic-resistant bacterial community.</title>
        <authorList>
            <person name="Cordi A."/>
            <person name="Pagnout C."/>
            <person name="Devin S."/>
            <person name="Poirel J."/>
            <person name="Billard P."/>
            <person name="Dollard M.A."/>
            <person name="Bauda P."/>
        </authorList>
    </citation>
    <scope>NUCLEOTIDE SEQUENCE</scope>
    <source>
        <strain evidence="1">48AGV</strain>
    </source>
</reference>
<sequence length="43" mass="4701">AERIEPAAAAGPGMVFVCMQLCHRRPYLLLSQVAVNHHVMVLA</sequence>
<dbReference type="EMBL" id="JQ080905">
    <property type="protein sequence ID" value="AGE12076.1"/>
    <property type="molecule type" value="Genomic_DNA"/>
</dbReference>
<feature type="non-terminal residue" evidence="1">
    <location>
        <position position="43"/>
    </location>
</feature>
<evidence type="ECO:0000313" key="1">
    <source>
        <dbReference type="EMBL" id="AGE12076.1"/>
    </source>
</evidence>